<gene>
    <name evidence="2" type="ORF">Fot_22211</name>
</gene>
<organism evidence="2 3">
    <name type="scientific">Forsythia ovata</name>
    <dbReference type="NCBI Taxonomy" id="205694"/>
    <lineage>
        <taxon>Eukaryota</taxon>
        <taxon>Viridiplantae</taxon>
        <taxon>Streptophyta</taxon>
        <taxon>Embryophyta</taxon>
        <taxon>Tracheophyta</taxon>
        <taxon>Spermatophyta</taxon>
        <taxon>Magnoliopsida</taxon>
        <taxon>eudicotyledons</taxon>
        <taxon>Gunneridae</taxon>
        <taxon>Pentapetalae</taxon>
        <taxon>asterids</taxon>
        <taxon>lamiids</taxon>
        <taxon>Lamiales</taxon>
        <taxon>Oleaceae</taxon>
        <taxon>Forsythieae</taxon>
        <taxon>Forsythia</taxon>
    </lineage>
</organism>
<name>A0ABD1UYR3_9LAMI</name>
<reference evidence="3" key="1">
    <citation type="submission" date="2024-07" db="EMBL/GenBank/DDBJ databases">
        <title>Two chromosome-level genome assemblies of Korean endemic species Abeliophyllum distichum and Forsythia ovata (Oleaceae).</title>
        <authorList>
            <person name="Jang H."/>
        </authorList>
    </citation>
    <scope>NUCLEOTIDE SEQUENCE [LARGE SCALE GENOMIC DNA]</scope>
</reference>
<protein>
    <submittedName>
        <fullName evidence="2">Uncharacterized protein</fullName>
    </submittedName>
</protein>
<evidence type="ECO:0000313" key="2">
    <source>
        <dbReference type="EMBL" id="KAL2529610.1"/>
    </source>
</evidence>
<evidence type="ECO:0000313" key="3">
    <source>
        <dbReference type="Proteomes" id="UP001604277"/>
    </source>
</evidence>
<feature type="region of interest" description="Disordered" evidence="1">
    <location>
        <begin position="102"/>
        <end position="133"/>
    </location>
</feature>
<comment type="caution">
    <text evidence="2">The sequence shown here is derived from an EMBL/GenBank/DDBJ whole genome shotgun (WGS) entry which is preliminary data.</text>
</comment>
<sequence length="133" mass="14101">MTGFHFSKLHVFKIRGGRVVDEREISLLKLLIPSMASILASTVSLFVEVVGNVSSSLSVPGTTSIPVATVSLVVGVVGASVEPSKSVEHQVKENGIDEWQKVAPKRALEDEGDDAGSASFKRSRMVPPQETAG</sequence>
<evidence type="ECO:0000256" key="1">
    <source>
        <dbReference type="SAM" id="MobiDB-lite"/>
    </source>
</evidence>
<keyword evidence="3" id="KW-1185">Reference proteome</keyword>
<dbReference type="Proteomes" id="UP001604277">
    <property type="component" value="Unassembled WGS sequence"/>
</dbReference>
<dbReference type="EMBL" id="JBFOLJ010000006">
    <property type="protein sequence ID" value="KAL2529610.1"/>
    <property type="molecule type" value="Genomic_DNA"/>
</dbReference>
<proteinExistence type="predicted"/>
<dbReference type="AlphaFoldDB" id="A0ABD1UYR3"/>
<accession>A0ABD1UYR3</accession>